<sequence length="648" mass="65422">MATEKRDPLGDVRAIVEAAAARRSRARRFGMLGLGIALTMTLFLAASLSQLSFDKLVSSVCMSGNHQPNLDVTGTMGGLGRRQVYEVTDIQAAVLQPTATGLALGNMTNGAIETSTAWAVVTVTHTPGNLNMTALSTTKSVLSNTTITEDADTTIIVTATVFPEQPTEPASSSVSATHTDADVTVIVTATVFPEASSSTVQASTSSSDAGADVTVTVTATVMPEPPAGTTSLAQSSTTTFLPSSPCSDEMATTSSASVLTSHAPTSKLTWSLSLSDWTNTTVCHGPASSMLNAVSNPATSTPGSSTVLLSFVSSVDPITASSPKSESPDNLTVTVTQRPATSATHVTVTTTGSPLSPGSSSASIKPSSLPASVASTFETLAHTTISTTDHLTSTVATITRTATETDTLLPGHATSADAFSAVTVPTDGPEQCATAGVFTETTVVTSTVIFVTGPTAIPTATVTVTAFPGISSVLTRPTTDCTDTGLVTVTVTAGTVSSAYFASSADAIQTTASTDGIAVSQPAPSPNSSSSSTTPDSGFSTGLWTPLLPSVLTSTILTTPVPLTPTSLPTSMSSSSSSNISSNTTVSIPLVPLLPPTTTTTGIVVISDAGASSTKNLPRVTTYWGGSNGIGSATCVVMLVATVNLWLL</sequence>
<keyword evidence="4" id="KW-1185">Reference proteome</keyword>
<dbReference type="GeneID" id="70185971"/>
<protein>
    <submittedName>
        <fullName evidence="3">Uncharacterized protein</fullName>
    </submittedName>
</protein>
<organism evidence="3 4">
    <name type="scientific">Microdochium trichocladiopsis</name>
    <dbReference type="NCBI Taxonomy" id="1682393"/>
    <lineage>
        <taxon>Eukaryota</taxon>
        <taxon>Fungi</taxon>
        <taxon>Dikarya</taxon>
        <taxon>Ascomycota</taxon>
        <taxon>Pezizomycotina</taxon>
        <taxon>Sordariomycetes</taxon>
        <taxon>Xylariomycetidae</taxon>
        <taxon>Xylariales</taxon>
        <taxon>Microdochiaceae</taxon>
        <taxon>Microdochium</taxon>
    </lineage>
</organism>
<accession>A0A9P9BYL1</accession>
<dbReference type="EMBL" id="JAGTJQ010000002">
    <property type="protein sequence ID" value="KAH7038158.1"/>
    <property type="molecule type" value="Genomic_DNA"/>
</dbReference>
<evidence type="ECO:0000256" key="1">
    <source>
        <dbReference type="SAM" id="MobiDB-lite"/>
    </source>
</evidence>
<evidence type="ECO:0000313" key="4">
    <source>
        <dbReference type="Proteomes" id="UP000756346"/>
    </source>
</evidence>
<feature type="compositionally biased region" description="Low complexity" evidence="1">
    <location>
        <begin position="340"/>
        <end position="365"/>
    </location>
</feature>
<feature type="region of interest" description="Disordered" evidence="1">
    <location>
        <begin position="517"/>
        <end position="538"/>
    </location>
</feature>
<feature type="compositionally biased region" description="Low complexity" evidence="1">
    <location>
        <begin position="520"/>
        <end position="538"/>
    </location>
</feature>
<comment type="caution">
    <text evidence="3">The sequence shown here is derived from an EMBL/GenBank/DDBJ whole genome shotgun (WGS) entry which is preliminary data.</text>
</comment>
<keyword evidence="2" id="KW-1133">Transmembrane helix</keyword>
<name>A0A9P9BYL1_9PEZI</name>
<evidence type="ECO:0000256" key="2">
    <source>
        <dbReference type="SAM" id="Phobius"/>
    </source>
</evidence>
<dbReference type="RefSeq" id="XP_046017279.1">
    <property type="nucleotide sequence ID" value="XM_046156425.1"/>
</dbReference>
<feature type="region of interest" description="Disordered" evidence="1">
    <location>
        <begin position="336"/>
        <end position="365"/>
    </location>
</feature>
<dbReference type="Proteomes" id="UP000756346">
    <property type="component" value="Unassembled WGS sequence"/>
</dbReference>
<gene>
    <name evidence="3" type="ORF">B0I36DRAFT_346166</name>
</gene>
<keyword evidence="2" id="KW-0472">Membrane</keyword>
<dbReference type="AlphaFoldDB" id="A0A9P9BYL1"/>
<keyword evidence="2" id="KW-0812">Transmembrane</keyword>
<proteinExistence type="predicted"/>
<reference evidence="3" key="1">
    <citation type="journal article" date="2021" name="Nat. Commun.">
        <title>Genetic determinants of endophytism in the Arabidopsis root mycobiome.</title>
        <authorList>
            <person name="Mesny F."/>
            <person name="Miyauchi S."/>
            <person name="Thiergart T."/>
            <person name="Pickel B."/>
            <person name="Atanasova L."/>
            <person name="Karlsson M."/>
            <person name="Huettel B."/>
            <person name="Barry K.W."/>
            <person name="Haridas S."/>
            <person name="Chen C."/>
            <person name="Bauer D."/>
            <person name="Andreopoulos W."/>
            <person name="Pangilinan J."/>
            <person name="LaButti K."/>
            <person name="Riley R."/>
            <person name="Lipzen A."/>
            <person name="Clum A."/>
            <person name="Drula E."/>
            <person name="Henrissat B."/>
            <person name="Kohler A."/>
            <person name="Grigoriev I.V."/>
            <person name="Martin F.M."/>
            <person name="Hacquard S."/>
        </authorList>
    </citation>
    <scope>NUCLEOTIDE SEQUENCE</scope>
    <source>
        <strain evidence="3">MPI-CAGE-CH-0230</strain>
    </source>
</reference>
<feature type="transmembrane region" description="Helical" evidence="2">
    <location>
        <begin position="32"/>
        <end position="53"/>
    </location>
</feature>
<evidence type="ECO:0000313" key="3">
    <source>
        <dbReference type="EMBL" id="KAH7038158.1"/>
    </source>
</evidence>